<feature type="compositionally biased region" description="Polar residues" evidence="2">
    <location>
        <begin position="29"/>
        <end position="41"/>
    </location>
</feature>
<dbReference type="InterPro" id="IPR035974">
    <property type="entry name" value="Rap/Ran-GAP_sf"/>
</dbReference>
<protein>
    <recommendedName>
        <fullName evidence="3">Rap-GAP domain-containing protein</fullName>
    </recommendedName>
</protein>
<name>A0AAD2HRM4_9AGAR</name>
<feature type="compositionally biased region" description="Low complexity" evidence="2">
    <location>
        <begin position="14"/>
        <end position="26"/>
    </location>
</feature>
<evidence type="ECO:0000259" key="3">
    <source>
        <dbReference type="PROSITE" id="PS50085"/>
    </source>
</evidence>
<dbReference type="GO" id="GO:0032007">
    <property type="term" value="P:negative regulation of TOR signaling"/>
    <property type="evidence" value="ECO:0007669"/>
    <property type="project" value="TreeGrafter"/>
</dbReference>
<evidence type="ECO:0000313" key="4">
    <source>
        <dbReference type="EMBL" id="CAK5279814.1"/>
    </source>
</evidence>
<dbReference type="FunFam" id="3.40.50.11210:FF:000007">
    <property type="entry name" value="Tuberous sclerosis 2"/>
    <property type="match status" value="1"/>
</dbReference>
<gene>
    <name evidence="4" type="ORF">MYCIT1_LOCUS30078</name>
</gene>
<dbReference type="PANTHER" id="PTHR10063">
    <property type="entry name" value="TUBERIN"/>
    <property type="match status" value="1"/>
</dbReference>
<sequence length="1710" mass="189349">MFQNEPDNPRARPRANTTTAFTAALTGWRSGSTSSKTQLSKPDTTPPATNTPPPMQLDDLIESLSSPAVMSVAHARALAITLGTHSPVPRPSTLTPILEKLCTPESPVSYQCAGFDIVTAYFENPDIPRLGMGDRLAYIALFEASMDIWTLDVWESRFRALAAFIATSEHTLGVELKVLYILKGWITAAFDSILHNVAMERKEREERERCAEMVSRFLSDLVCKGPQEFVARIPEQEFIGVLGFYRDLVKKVIDTSSLRRPSLASPPPPAPASDGSPSRPFHRRNASSVSISSSIISPPIPSVPPKSAADIAITMYLEHHRRHPKNPSTSYLNLILPSLLRALAHCASHTLPRLSISNSGPSHSPTSEDKLNVALSDLLTGSHGTTCMLILKRHLSPPDDSSDSITMRSTAEIAFGAQRTLRLHIRTALMARMTRDYINQPTYSHSGVPANLSLDADVLERAWPRNQHGSFQGQSGWEAGKHATSLTTSARDWVAFCTKDVTLDMRSTAENILDEIAGTLKDVLQELDNRLGDGSVALTRDEAMAVGKTLFRLAEYLIPLKNGDDSPYILPLTKFGDAPTPFLRSLTFILSRDHSVQLEPLLSRILLHVADHLEDAATAKLPMIMKEQNDLTPMSPDWIENWSTLLKTPTLLSARRPLTKRAIMSVLHDVHASIVDMPRYRKPLVQLVMDSCQRSVEDESLNRLDGEDRQVMWTILADEAVYKLAEGEGQEAVTALLELFEAGASGEDYDYDTFDVASSSTLGAHPTGPTSALITPSTTASPILSRTQSHVPAAKEKEQPTGLINFISSLASGPSSRSQSIPPVTVDIPEDSIVPEPLPEITRTVTTEVAAACALVLVFSQIAFTPHALHEENLLVAIRVFRTMIALLSDGKSVKARLTILQFLSRLRADRDHQLYFVSNNDGHGLAAMLGSLIQRSSARGTTPDSAAAEQSRARPRVPRAATRGRTVGSGSGTSRSRSRAGPQPATPTLKLRDPLWSLPESQLPFTVADQDKPSERLSLYDPQAPEKIVLPISIYLVAIHEILEREESWEILAYVLCHLPNQLGNKHLFCGPKSRAACSKLLNLLCSGVLTESLAAQIPVWPSGLKARDAQSLAYHTLSVLIGYQPCFDPHQQHLLVSVFQNGLDGQPVTIQCCLHALSLAAFELPTSMAKFMSPILEKLSQIMSNANMAVHILAFLVIISSQPRLYANFIEHDFRLVFGVALQYLQHQNRNRDDQSVSWTLSEYVRILSYYNVYVWFLAIKLPDRPKHITYILRQLELANEDNPGPDDSTIVCCDWLERYTYASADPRPAASVLSEIVMNPSEPAEEAIQEKTWAMGNSIVTVRTLKRRGWFEVLSRRPSGFTKMLCRLENSPLVGPGDVDPDLVSVPAALVMEREGDDLTPKPDSITGYVWSGTAPSQRRKAVEIDPSFFILQMSDGSKSDRHLLNDDKKLRSLCSALDRLPVIDTHKVGILYVAPGQTNELEILANTHGSPAYTRFLEGIGRLIDLRGQVDVYVGGLEPGLDGDYAYAWWDDIGQILYHTATMMPTNQDDPQLINKKRNIGNDYVRIVWNDSGIPYRFDTLSTQFQFVNIVIEPHSLGPIAAFSDNLHEIEYFKVTVQRAEKMADFAPVGCFKLISSKSLPLLIRQLSLLADWFASVYAHTESDTVRTEVVTNWQSRLQTIRRYHDQNLPGREVGDEPFRDFTAQF</sequence>
<dbReference type="PANTHER" id="PTHR10063:SF0">
    <property type="entry name" value="TUBERIN"/>
    <property type="match status" value="1"/>
</dbReference>
<organism evidence="4 5">
    <name type="scientific">Mycena citricolor</name>
    <dbReference type="NCBI Taxonomy" id="2018698"/>
    <lineage>
        <taxon>Eukaryota</taxon>
        <taxon>Fungi</taxon>
        <taxon>Dikarya</taxon>
        <taxon>Basidiomycota</taxon>
        <taxon>Agaricomycotina</taxon>
        <taxon>Agaricomycetes</taxon>
        <taxon>Agaricomycetidae</taxon>
        <taxon>Agaricales</taxon>
        <taxon>Marasmiineae</taxon>
        <taxon>Mycenaceae</taxon>
        <taxon>Mycena</taxon>
    </lineage>
</organism>
<dbReference type="GO" id="GO:0051056">
    <property type="term" value="P:regulation of small GTPase mediated signal transduction"/>
    <property type="evidence" value="ECO:0007669"/>
    <property type="project" value="InterPro"/>
</dbReference>
<keyword evidence="1" id="KW-0343">GTPase activation</keyword>
<dbReference type="Gene3D" id="3.40.50.11210">
    <property type="entry name" value="Rap/Ran-GAP"/>
    <property type="match status" value="1"/>
</dbReference>
<dbReference type="InterPro" id="IPR000331">
    <property type="entry name" value="Rap/Ran_GAP_dom"/>
</dbReference>
<dbReference type="GO" id="GO:0033596">
    <property type="term" value="C:TSC1-TSC2 complex"/>
    <property type="evidence" value="ECO:0007669"/>
    <property type="project" value="TreeGrafter"/>
</dbReference>
<feature type="region of interest" description="Disordered" evidence="2">
    <location>
        <begin position="259"/>
        <end position="284"/>
    </location>
</feature>
<evidence type="ECO:0000313" key="5">
    <source>
        <dbReference type="Proteomes" id="UP001295794"/>
    </source>
</evidence>
<dbReference type="Pfam" id="PF03542">
    <property type="entry name" value="Tuberin"/>
    <property type="match status" value="1"/>
</dbReference>
<dbReference type="Pfam" id="PF02145">
    <property type="entry name" value="Rap_GAP"/>
    <property type="match status" value="1"/>
</dbReference>
<reference evidence="4" key="1">
    <citation type="submission" date="2023-11" db="EMBL/GenBank/DDBJ databases">
        <authorList>
            <person name="De Vega J J."/>
            <person name="De Vega J J."/>
        </authorList>
    </citation>
    <scope>NUCLEOTIDE SEQUENCE</scope>
</reference>
<feature type="region of interest" description="Disordered" evidence="2">
    <location>
        <begin position="939"/>
        <end position="992"/>
    </location>
</feature>
<accession>A0AAD2HRM4</accession>
<dbReference type="Proteomes" id="UP001295794">
    <property type="component" value="Unassembled WGS sequence"/>
</dbReference>
<dbReference type="InterPro" id="IPR027107">
    <property type="entry name" value="Tuberin/Ral-act_asu"/>
</dbReference>
<dbReference type="GO" id="GO:0005096">
    <property type="term" value="F:GTPase activator activity"/>
    <property type="evidence" value="ECO:0007669"/>
    <property type="project" value="UniProtKB-KW"/>
</dbReference>
<feature type="compositionally biased region" description="Low complexity" evidence="2">
    <location>
        <begin position="959"/>
        <end position="982"/>
    </location>
</feature>
<dbReference type="PROSITE" id="PS50085">
    <property type="entry name" value="RAPGAP"/>
    <property type="match status" value="1"/>
</dbReference>
<dbReference type="InterPro" id="IPR018515">
    <property type="entry name" value="Tuberin-type_domain"/>
</dbReference>
<dbReference type="InterPro" id="IPR016024">
    <property type="entry name" value="ARM-type_fold"/>
</dbReference>
<dbReference type="GO" id="GO:0005634">
    <property type="term" value="C:nucleus"/>
    <property type="evidence" value="ECO:0007669"/>
    <property type="project" value="InterPro"/>
</dbReference>
<dbReference type="SUPFAM" id="SSF48371">
    <property type="entry name" value="ARM repeat"/>
    <property type="match status" value="1"/>
</dbReference>
<comment type="caution">
    <text evidence="4">The sequence shown here is derived from an EMBL/GenBank/DDBJ whole genome shotgun (WGS) entry which is preliminary data.</text>
</comment>
<evidence type="ECO:0000256" key="1">
    <source>
        <dbReference type="ARBA" id="ARBA00022468"/>
    </source>
</evidence>
<feature type="domain" description="Rap-GAP" evidence="3">
    <location>
        <begin position="1458"/>
        <end position="1696"/>
    </location>
</feature>
<feature type="region of interest" description="Disordered" evidence="2">
    <location>
        <begin position="1"/>
        <end position="56"/>
    </location>
</feature>
<dbReference type="SUPFAM" id="SSF111347">
    <property type="entry name" value="Rap/Ran-GAP"/>
    <property type="match status" value="1"/>
</dbReference>
<proteinExistence type="predicted"/>
<evidence type="ECO:0000256" key="2">
    <source>
        <dbReference type="SAM" id="MobiDB-lite"/>
    </source>
</evidence>
<keyword evidence="5" id="KW-1185">Reference proteome</keyword>
<dbReference type="EMBL" id="CAVNYO010000440">
    <property type="protein sequence ID" value="CAK5279814.1"/>
    <property type="molecule type" value="Genomic_DNA"/>
</dbReference>